<organism evidence="7 8">
    <name type="scientific">Sphingomonas ginsenosidimutans</name>
    <dbReference type="NCBI Taxonomy" id="862134"/>
    <lineage>
        <taxon>Bacteria</taxon>
        <taxon>Pseudomonadati</taxon>
        <taxon>Pseudomonadota</taxon>
        <taxon>Alphaproteobacteria</taxon>
        <taxon>Sphingomonadales</taxon>
        <taxon>Sphingomonadaceae</taxon>
        <taxon>Sphingomonas</taxon>
    </lineage>
</organism>
<comment type="caution">
    <text evidence="7">The sequence shown here is derived from an EMBL/GenBank/DDBJ whole genome shotgun (WGS) entry which is preliminary data.</text>
</comment>
<comment type="subcellular location">
    <subcellularLocation>
        <location evidence="1">Membrane</location>
    </subcellularLocation>
</comment>
<gene>
    <name evidence="7" type="ORF">COA17_10250</name>
</gene>
<dbReference type="Proteomes" id="UP000218784">
    <property type="component" value="Unassembled WGS sequence"/>
</dbReference>
<evidence type="ECO:0000256" key="3">
    <source>
        <dbReference type="ARBA" id="ARBA00023136"/>
    </source>
</evidence>
<feature type="chain" id="PRO_5012088059" evidence="5">
    <location>
        <begin position="24"/>
        <end position="204"/>
    </location>
</feature>
<dbReference type="EMBL" id="NWVD01000003">
    <property type="protein sequence ID" value="PCG09242.1"/>
    <property type="molecule type" value="Genomic_DNA"/>
</dbReference>
<evidence type="ECO:0000256" key="2">
    <source>
        <dbReference type="ARBA" id="ARBA00022729"/>
    </source>
</evidence>
<keyword evidence="8" id="KW-1185">Reference proteome</keyword>
<proteinExistence type="inferred from homology"/>
<dbReference type="AlphaFoldDB" id="A0A2A4HWI4"/>
<dbReference type="InterPro" id="IPR051692">
    <property type="entry name" value="OMP-like"/>
</dbReference>
<evidence type="ECO:0000256" key="4">
    <source>
        <dbReference type="ARBA" id="ARBA00038306"/>
    </source>
</evidence>
<sequence>MRKLAMATAAAAFGAMLAAPAMAQDGPFAGGRVEALAGYDNVQDGGDGSSEGTSGFTYGGLVGYDFQRGNTVFGLEGELTDATTSTRTYNALAAGDRFSVEAGRDIYLGGRIGAVISPQAMVYAKGGYTNARVESRYTTGAAGATETIDKVNLDGFRVGAGLEYKLSPTSFIKGEYRYSHYGNVDNVDIDLDRHQLMAGIGIRF</sequence>
<keyword evidence="3" id="KW-0472">Membrane</keyword>
<dbReference type="Pfam" id="PF13505">
    <property type="entry name" value="OMP_b-brl"/>
    <property type="match status" value="1"/>
</dbReference>
<protein>
    <submittedName>
        <fullName evidence="7">Porin family protein</fullName>
    </submittedName>
</protein>
<feature type="signal peptide" evidence="5">
    <location>
        <begin position="1"/>
        <end position="23"/>
    </location>
</feature>
<dbReference type="InterPro" id="IPR027385">
    <property type="entry name" value="Beta-barrel_OMP"/>
</dbReference>
<evidence type="ECO:0000313" key="7">
    <source>
        <dbReference type="EMBL" id="PCG09242.1"/>
    </source>
</evidence>
<dbReference type="GO" id="GO:0016020">
    <property type="term" value="C:membrane"/>
    <property type="evidence" value="ECO:0007669"/>
    <property type="project" value="UniProtKB-SubCell"/>
</dbReference>
<dbReference type="PANTHER" id="PTHR34001">
    <property type="entry name" value="BLL7405 PROTEIN"/>
    <property type="match status" value="1"/>
</dbReference>
<feature type="domain" description="Outer membrane protein beta-barrel" evidence="6">
    <location>
        <begin position="10"/>
        <end position="204"/>
    </location>
</feature>
<keyword evidence="2 5" id="KW-0732">Signal</keyword>
<reference evidence="7 8" key="1">
    <citation type="submission" date="2017-09" db="EMBL/GenBank/DDBJ databases">
        <title>Sphingomonas ginsenosidimutans KACC 14949, whole genome shotgun sequence.</title>
        <authorList>
            <person name="Feng G."/>
            <person name="Zhu H."/>
        </authorList>
    </citation>
    <scope>NUCLEOTIDE SEQUENCE [LARGE SCALE GENOMIC DNA]</scope>
    <source>
        <strain evidence="7 8">KACC 14949</strain>
    </source>
</reference>
<comment type="similarity">
    <text evidence="4">Belongs to the Omp25/RopB family.</text>
</comment>
<dbReference type="PANTHER" id="PTHR34001:SF3">
    <property type="entry name" value="BLL7405 PROTEIN"/>
    <property type="match status" value="1"/>
</dbReference>
<evidence type="ECO:0000256" key="1">
    <source>
        <dbReference type="ARBA" id="ARBA00004370"/>
    </source>
</evidence>
<evidence type="ECO:0000313" key="8">
    <source>
        <dbReference type="Proteomes" id="UP000218784"/>
    </source>
</evidence>
<evidence type="ECO:0000259" key="6">
    <source>
        <dbReference type="Pfam" id="PF13505"/>
    </source>
</evidence>
<dbReference type="SUPFAM" id="SSF56925">
    <property type="entry name" value="OMPA-like"/>
    <property type="match status" value="1"/>
</dbReference>
<name>A0A2A4HWI4_9SPHN</name>
<dbReference type="RefSeq" id="WP_066484225.1">
    <property type="nucleotide sequence ID" value="NZ_JAIEOT010000111.1"/>
</dbReference>
<dbReference type="InterPro" id="IPR011250">
    <property type="entry name" value="OMP/PagP_B-barrel"/>
</dbReference>
<dbReference type="Gene3D" id="2.40.160.20">
    <property type="match status" value="1"/>
</dbReference>
<accession>A0A2A4HWI4</accession>
<evidence type="ECO:0000256" key="5">
    <source>
        <dbReference type="SAM" id="SignalP"/>
    </source>
</evidence>